<proteinExistence type="predicted"/>
<evidence type="ECO:0008006" key="4">
    <source>
        <dbReference type="Google" id="ProtNLM"/>
    </source>
</evidence>
<dbReference type="EMBL" id="FOFZ01000040">
    <property type="protein sequence ID" value="SER79384.1"/>
    <property type="molecule type" value="Genomic_DNA"/>
</dbReference>
<keyword evidence="1" id="KW-1133">Transmembrane helix</keyword>
<dbReference type="PROSITE" id="PS51257">
    <property type="entry name" value="PROKAR_LIPOPROTEIN"/>
    <property type="match status" value="1"/>
</dbReference>
<dbReference type="AlphaFoldDB" id="A0A1H9S366"/>
<evidence type="ECO:0000313" key="3">
    <source>
        <dbReference type="Proteomes" id="UP000183658"/>
    </source>
</evidence>
<gene>
    <name evidence="2" type="ORF">SAMN05444355_1402</name>
</gene>
<evidence type="ECO:0000256" key="1">
    <source>
        <dbReference type="SAM" id="Phobius"/>
    </source>
</evidence>
<evidence type="ECO:0000313" key="2">
    <source>
        <dbReference type="EMBL" id="SER79384.1"/>
    </source>
</evidence>
<name>A0A1H9S366_FLAFI</name>
<accession>A0A1H9S366</accession>
<reference evidence="3" key="1">
    <citation type="submission" date="2016-10" db="EMBL/GenBank/DDBJ databases">
        <authorList>
            <person name="Varghese N."/>
            <person name="Submissions S."/>
        </authorList>
    </citation>
    <scope>NUCLEOTIDE SEQUENCE [LARGE SCALE GENOMIC DNA]</scope>
    <source>
        <strain evidence="3">DSM 15719</strain>
    </source>
</reference>
<keyword evidence="3" id="KW-1185">Reference proteome</keyword>
<feature type="transmembrane region" description="Helical" evidence="1">
    <location>
        <begin position="7"/>
        <end position="30"/>
    </location>
</feature>
<keyword evidence="1" id="KW-0812">Transmembrane</keyword>
<protein>
    <recommendedName>
        <fullName evidence="4">Lipoprotein</fullName>
    </recommendedName>
</protein>
<organism evidence="2 3">
    <name type="scientific">Flavobacterium frigoris</name>
    <dbReference type="NCBI Taxonomy" id="229204"/>
    <lineage>
        <taxon>Bacteria</taxon>
        <taxon>Pseudomonadati</taxon>
        <taxon>Bacteroidota</taxon>
        <taxon>Flavobacteriia</taxon>
        <taxon>Flavobacteriales</taxon>
        <taxon>Flavobacteriaceae</taxon>
        <taxon>Flavobacterium</taxon>
    </lineage>
</organism>
<sequence length="31" mass="3522">MKYKKALMLEAIFGIIAIIISCLIFDVFGIF</sequence>
<keyword evidence="1" id="KW-0472">Membrane</keyword>
<dbReference type="Proteomes" id="UP000183658">
    <property type="component" value="Unassembled WGS sequence"/>
</dbReference>